<dbReference type="AlphaFoldDB" id="A0AAN6Y4N7"/>
<evidence type="ECO:0000313" key="3">
    <source>
        <dbReference type="EMBL" id="KAK4212474.1"/>
    </source>
</evidence>
<accession>A0AAN6Y4N7</accession>
<keyword evidence="2" id="KW-0472">Membrane</keyword>
<sequence length="307" mass="35441">MLPTTDRIGGVVQDLYKVLRIYLSAILIFYTLYSPIKIINMSLPRRLRPRPSSSNALGTLAQQSKEEQETKRAISGKLRKIHQYLSFDLIPQLWSVAVENVAFFDKVDELVFEIGSKANQIVDHSAAEPWLYGYYSHPHRLKLSRDLERGFESALSVVVDETVHPPVLTRRMTLNEWLSDRCNEVSAFGELFDFVSLPPSFADHKSRRFLKRMKASDLELFMIFSMIHGETRAIKCSDPTAENFRPWDHVEKALWRLVRKEEADASWLIADEMSALVSHLERDEVRAETFSRFIKRESQAESPNLPV</sequence>
<reference evidence="3" key="1">
    <citation type="journal article" date="2023" name="Mol. Phylogenet. Evol.">
        <title>Genome-scale phylogeny and comparative genomics of the fungal order Sordariales.</title>
        <authorList>
            <person name="Hensen N."/>
            <person name="Bonometti L."/>
            <person name="Westerberg I."/>
            <person name="Brannstrom I.O."/>
            <person name="Guillou S."/>
            <person name="Cros-Aarteil S."/>
            <person name="Calhoun S."/>
            <person name="Haridas S."/>
            <person name="Kuo A."/>
            <person name="Mondo S."/>
            <person name="Pangilinan J."/>
            <person name="Riley R."/>
            <person name="LaButti K."/>
            <person name="Andreopoulos B."/>
            <person name="Lipzen A."/>
            <person name="Chen C."/>
            <person name="Yan M."/>
            <person name="Daum C."/>
            <person name="Ng V."/>
            <person name="Clum A."/>
            <person name="Steindorff A."/>
            <person name="Ohm R.A."/>
            <person name="Martin F."/>
            <person name="Silar P."/>
            <person name="Natvig D.O."/>
            <person name="Lalanne C."/>
            <person name="Gautier V."/>
            <person name="Ament-Velasquez S.L."/>
            <person name="Kruys A."/>
            <person name="Hutchinson M.I."/>
            <person name="Powell A.J."/>
            <person name="Barry K."/>
            <person name="Miller A.N."/>
            <person name="Grigoriev I.V."/>
            <person name="Debuchy R."/>
            <person name="Gladieux P."/>
            <person name="Hiltunen Thoren M."/>
            <person name="Johannesson H."/>
        </authorList>
    </citation>
    <scope>NUCLEOTIDE SEQUENCE</scope>
    <source>
        <strain evidence="3">PSN293</strain>
    </source>
</reference>
<organism evidence="3 4">
    <name type="scientific">Rhypophila decipiens</name>
    <dbReference type="NCBI Taxonomy" id="261697"/>
    <lineage>
        <taxon>Eukaryota</taxon>
        <taxon>Fungi</taxon>
        <taxon>Dikarya</taxon>
        <taxon>Ascomycota</taxon>
        <taxon>Pezizomycotina</taxon>
        <taxon>Sordariomycetes</taxon>
        <taxon>Sordariomycetidae</taxon>
        <taxon>Sordariales</taxon>
        <taxon>Naviculisporaceae</taxon>
        <taxon>Rhypophila</taxon>
    </lineage>
</organism>
<protein>
    <submittedName>
        <fullName evidence="3">Uncharacterized protein</fullName>
    </submittedName>
</protein>
<proteinExistence type="predicted"/>
<evidence type="ECO:0000256" key="1">
    <source>
        <dbReference type="SAM" id="MobiDB-lite"/>
    </source>
</evidence>
<name>A0AAN6Y4N7_9PEZI</name>
<keyword evidence="2" id="KW-0812">Transmembrane</keyword>
<dbReference type="EMBL" id="MU858127">
    <property type="protein sequence ID" value="KAK4212474.1"/>
    <property type="molecule type" value="Genomic_DNA"/>
</dbReference>
<feature type="region of interest" description="Disordered" evidence="1">
    <location>
        <begin position="48"/>
        <end position="68"/>
    </location>
</feature>
<keyword evidence="2" id="KW-1133">Transmembrane helix</keyword>
<reference evidence="3" key="2">
    <citation type="submission" date="2023-05" db="EMBL/GenBank/DDBJ databases">
        <authorList>
            <consortium name="Lawrence Berkeley National Laboratory"/>
            <person name="Steindorff A."/>
            <person name="Hensen N."/>
            <person name="Bonometti L."/>
            <person name="Westerberg I."/>
            <person name="Brannstrom I.O."/>
            <person name="Guillou S."/>
            <person name="Cros-Aarteil S."/>
            <person name="Calhoun S."/>
            <person name="Haridas S."/>
            <person name="Kuo A."/>
            <person name="Mondo S."/>
            <person name="Pangilinan J."/>
            <person name="Riley R."/>
            <person name="Labutti K."/>
            <person name="Andreopoulos B."/>
            <person name="Lipzen A."/>
            <person name="Chen C."/>
            <person name="Yanf M."/>
            <person name="Daum C."/>
            <person name="Ng V."/>
            <person name="Clum A."/>
            <person name="Ohm R."/>
            <person name="Martin F."/>
            <person name="Silar P."/>
            <person name="Natvig D."/>
            <person name="Lalanne C."/>
            <person name="Gautier V."/>
            <person name="Ament-Velasquez S.L."/>
            <person name="Kruys A."/>
            <person name="Hutchinson M.I."/>
            <person name="Powell A.J."/>
            <person name="Barry K."/>
            <person name="Miller A.N."/>
            <person name="Grigoriev I.V."/>
            <person name="Debuchy R."/>
            <person name="Gladieux P."/>
            <person name="Thoren M.H."/>
            <person name="Johannesson H."/>
        </authorList>
    </citation>
    <scope>NUCLEOTIDE SEQUENCE</scope>
    <source>
        <strain evidence="3">PSN293</strain>
    </source>
</reference>
<keyword evidence="4" id="KW-1185">Reference proteome</keyword>
<comment type="caution">
    <text evidence="3">The sequence shown here is derived from an EMBL/GenBank/DDBJ whole genome shotgun (WGS) entry which is preliminary data.</text>
</comment>
<evidence type="ECO:0000256" key="2">
    <source>
        <dbReference type="SAM" id="Phobius"/>
    </source>
</evidence>
<evidence type="ECO:0000313" key="4">
    <source>
        <dbReference type="Proteomes" id="UP001301769"/>
    </source>
</evidence>
<feature type="transmembrane region" description="Helical" evidence="2">
    <location>
        <begin position="20"/>
        <end position="40"/>
    </location>
</feature>
<dbReference type="Proteomes" id="UP001301769">
    <property type="component" value="Unassembled WGS sequence"/>
</dbReference>
<gene>
    <name evidence="3" type="ORF">QBC37DRAFT_375059</name>
</gene>